<dbReference type="VEuPathDB" id="FungiDB:BD410DRAFT_802068"/>
<evidence type="ECO:0000313" key="4">
    <source>
        <dbReference type="Proteomes" id="UP000294933"/>
    </source>
</evidence>
<feature type="transmembrane region" description="Helical" evidence="1">
    <location>
        <begin position="197"/>
        <end position="216"/>
    </location>
</feature>
<feature type="transmembrane region" description="Helical" evidence="1">
    <location>
        <begin position="125"/>
        <end position="146"/>
    </location>
</feature>
<organism evidence="3 4">
    <name type="scientific">Rickenella mellea</name>
    <dbReference type="NCBI Taxonomy" id="50990"/>
    <lineage>
        <taxon>Eukaryota</taxon>
        <taxon>Fungi</taxon>
        <taxon>Dikarya</taxon>
        <taxon>Basidiomycota</taxon>
        <taxon>Agaricomycotina</taxon>
        <taxon>Agaricomycetes</taxon>
        <taxon>Hymenochaetales</taxon>
        <taxon>Rickenellaceae</taxon>
        <taxon>Rickenella</taxon>
    </lineage>
</organism>
<keyword evidence="1" id="KW-1133">Transmembrane helix</keyword>
<dbReference type="InterPro" id="IPR045340">
    <property type="entry name" value="DUF6533"/>
</dbReference>
<name>A0A4Y7QBK9_9AGAM</name>
<sequence>MVPSFGWNILIYFSIAVDRALPFFWRKTEGFPAVLFYDYAITIHLEISHFWEKKLTGATVLFMLNRYAFIFSMVATQIFVSHSMNSKWCEYVGWTVYILNITVFVTIVLIFSIRTWAIYLRDWRILAALGIIGVASVSVNLTKYAATTSYSVVNFGGTSTCSSEQLSGFNGAVFWLTFHNTIGVARQMKRLGVTNSITHWVLRDGIMYYVILIYAVKTDRVVRRHFNIDIRVFRLTQLTNIMVNHTLLNLRQMSDIGGNGSLSEKTLSMPTFASNSIIGNLGAPIRLSVLDDGDEAVAAFHTIANDQCSDV</sequence>
<evidence type="ECO:0000259" key="2">
    <source>
        <dbReference type="Pfam" id="PF20151"/>
    </source>
</evidence>
<dbReference type="AlphaFoldDB" id="A0A4Y7QBK9"/>
<dbReference type="EMBL" id="ML170167">
    <property type="protein sequence ID" value="TDL24210.1"/>
    <property type="molecule type" value="Genomic_DNA"/>
</dbReference>
<evidence type="ECO:0000313" key="3">
    <source>
        <dbReference type="EMBL" id="TDL24210.1"/>
    </source>
</evidence>
<proteinExistence type="predicted"/>
<keyword evidence="1" id="KW-0472">Membrane</keyword>
<keyword evidence="1" id="KW-0812">Transmembrane</keyword>
<reference evidence="3 4" key="1">
    <citation type="submission" date="2018-06" db="EMBL/GenBank/DDBJ databases">
        <title>A transcriptomic atlas of mushroom development highlights an independent origin of complex multicellularity.</title>
        <authorList>
            <consortium name="DOE Joint Genome Institute"/>
            <person name="Krizsan K."/>
            <person name="Almasi E."/>
            <person name="Merenyi Z."/>
            <person name="Sahu N."/>
            <person name="Viragh M."/>
            <person name="Koszo T."/>
            <person name="Mondo S."/>
            <person name="Kiss B."/>
            <person name="Balint B."/>
            <person name="Kues U."/>
            <person name="Barry K."/>
            <person name="Hegedus J.C."/>
            <person name="Henrissat B."/>
            <person name="Johnson J."/>
            <person name="Lipzen A."/>
            <person name="Ohm R."/>
            <person name="Nagy I."/>
            <person name="Pangilinan J."/>
            <person name="Yan J."/>
            <person name="Xiong Y."/>
            <person name="Grigoriev I.V."/>
            <person name="Hibbett D.S."/>
            <person name="Nagy L.G."/>
        </authorList>
    </citation>
    <scope>NUCLEOTIDE SEQUENCE [LARGE SCALE GENOMIC DNA]</scope>
    <source>
        <strain evidence="3 4">SZMC22713</strain>
    </source>
</reference>
<dbReference type="Proteomes" id="UP000294933">
    <property type="component" value="Unassembled WGS sequence"/>
</dbReference>
<accession>A0A4Y7QBK9</accession>
<keyword evidence="4" id="KW-1185">Reference proteome</keyword>
<gene>
    <name evidence="3" type="ORF">BD410DRAFT_802068</name>
</gene>
<feature type="transmembrane region" description="Helical" evidence="1">
    <location>
        <begin position="91"/>
        <end position="113"/>
    </location>
</feature>
<feature type="domain" description="DUF6533" evidence="2">
    <location>
        <begin position="33"/>
        <end position="70"/>
    </location>
</feature>
<protein>
    <recommendedName>
        <fullName evidence="2">DUF6533 domain-containing protein</fullName>
    </recommendedName>
</protein>
<dbReference type="OrthoDB" id="2804045at2759"/>
<evidence type="ECO:0000256" key="1">
    <source>
        <dbReference type="SAM" id="Phobius"/>
    </source>
</evidence>
<feature type="transmembrane region" description="Helical" evidence="1">
    <location>
        <begin position="55"/>
        <end position="79"/>
    </location>
</feature>
<dbReference type="Pfam" id="PF20151">
    <property type="entry name" value="DUF6533"/>
    <property type="match status" value="1"/>
</dbReference>